<sequence>MTDLGATDLMEIHAVVKPADILTNLEKHRDRYIETLGDVKKIYEAQ</sequence>
<feature type="non-terminal residue" evidence="1">
    <location>
        <position position="46"/>
    </location>
</feature>
<organism evidence="1">
    <name type="scientific">marine sediment metagenome</name>
    <dbReference type="NCBI Taxonomy" id="412755"/>
    <lineage>
        <taxon>unclassified sequences</taxon>
        <taxon>metagenomes</taxon>
        <taxon>ecological metagenomes</taxon>
    </lineage>
</organism>
<accession>X0YLQ3</accession>
<name>X0YLQ3_9ZZZZ</name>
<dbReference type="EMBL" id="BART01007374">
    <property type="protein sequence ID" value="GAG56965.1"/>
    <property type="molecule type" value="Genomic_DNA"/>
</dbReference>
<reference evidence="1" key="1">
    <citation type="journal article" date="2014" name="Front. Microbiol.">
        <title>High frequency of phylogenetically diverse reductive dehalogenase-homologous genes in deep subseafloor sedimentary metagenomes.</title>
        <authorList>
            <person name="Kawai M."/>
            <person name="Futagami T."/>
            <person name="Toyoda A."/>
            <person name="Takaki Y."/>
            <person name="Nishi S."/>
            <person name="Hori S."/>
            <person name="Arai W."/>
            <person name="Tsubouchi T."/>
            <person name="Morono Y."/>
            <person name="Uchiyama I."/>
            <person name="Ito T."/>
            <person name="Fujiyama A."/>
            <person name="Inagaki F."/>
            <person name="Takami H."/>
        </authorList>
    </citation>
    <scope>NUCLEOTIDE SEQUENCE</scope>
    <source>
        <strain evidence="1">Expedition CK06-06</strain>
    </source>
</reference>
<protein>
    <submittedName>
        <fullName evidence="1">Uncharacterized protein</fullName>
    </submittedName>
</protein>
<proteinExistence type="predicted"/>
<dbReference type="AlphaFoldDB" id="X0YLQ3"/>
<gene>
    <name evidence="1" type="ORF">S01H4_16792</name>
</gene>
<evidence type="ECO:0000313" key="1">
    <source>
        <dbReference type="EMBL" id="GAG56965.1"/>
    </source>
</evidence>
<comment type="caution">
    <text evidence="1">The sequence shown here is derived from an EMBL/GenBank/DDBJ whole genome shotgun (WGS) entry which is preliminary data.</text>
</comment>